<evidence type="ECO:0000313" key="3">
    <source>
        <dbReference type="Proteomes" id="UP000013827"/>
    </source>
</evidence>
<dbReference type="RefSeq" id="XP_005791109.1">
    <property type="nucleotide sequence ID" value="XM_005791052.1"/>
</dbReference>
<reference evidence="2" key="2">
    <citation type="submission" date="2024-10" db="UniProtKB">
        <authorList>
            <consortium name="EnsemblProtists"/>
        </authorList>
    </citation>
    <scope>IDENTIFICATION</scope>
</reference>
<dbReference type="EnsemblProtists" id="EOD38680">
    <property type="protein sequence ID" value="EOD38680"/>
    <property type="gene ID" value="EMIHUDRAFT_260697"/>
</dbReference>
<evidence type="ECO:0000313" key="2">
    <source>
        <dbReference type="EnsemblProtists" id="EOD38680"/>
    </source>
</evidence>
<protein>
    <submittedName>
        <fullName evidence="2">Uncharacterized protein</fullName>
    </submittedName>
</protein>
<reference evidence="3" key="1">
    <citation type="journal article" date="2013" name="Nature">
        <title>Pan genome of the phytoplankton Emiliania underpins its global distribution.</title>
        <authorList>
            <person name="Read B.A."/>
            <person name="Kegel J."/>
            <person name="Klute M.J."/>
            <person name="Kuo A."/>
            <person name="Lefebvre S.C."/>
            <person name="Maumus F."/>
            <person name="Mayer C."/>
            <person name="Miller J."/>
            <person name="Monier A."/>
            <person name="Salamov A."/>
            <person name="Young J."/>
            <person name="Aguilar M."/>
            <person name="Claverie J.M."/>
            <person name="Frickenhaus S."/>
            <person name="Gonzalez K."/>
            <person name="Herman E.K."/>
            <person name="Lin Y.C."/>
            <person name="Napier J."/>
            <person name="Ogata H."/>
            <person name="Sarno A.F."/>
            <person name="Shmutz J."/>
            <person name="Schroeder D."/>
            <person name="de Vargas C."/>
            <person name="Verret F."/>
            <person name="von Dassow P."/>
            <person name="Valentin K."/>
            <person name="Van de Peer Y."/>
            <person name="Wheeler G."/>
            <person name="Dacks J.B."/>
            <person name="Delwiche C.F."/>
            <person name="Dyhrman S.T."/>
            <person name="Glockner G."/>
            <person name="John U."/>
            <person name="Richards T."/>
            <person name="Worden A.Z."/>
            <person name="Zhang X."/>
            <person name="Grigoriev I.V."/>
            <person name="Allen A.E."/>
            <person name="Bidle K."/>
            <person name="Borodovsky M."/>
            <person name="Bowler C."/>
            <person name="Brownlee C."/>
            <person name="Cock J.M."/>
            <person name="Elias M."/>
            <person name="Gladyshev V.N."/>
            <person name="Groth M."/>
            <person name="Guda C."/>
            <person name="Hadaegh A."/>
            <person name="Iglesias-Rodriguez M.D."/>
            <person name="Jenkins J."/>
            <person name="Jones B.M."/>
            <person name="Lawson T."/>
            <person name="Leese F."/>
            <person name="Lindquist E."/>
            <person name="Lobanov A."/>
            <person name="Lomsadze A."/>
            <person name="Malik S.B."/>
            <person name="Marsh M.E."/>
            <person name="Mackinder L."/>
            <person name="Mock T."/>
            <person name="Mueller-Roeber B."/>
            <person name="Pagarete A."/>
            <person name="Parker M."/>
            <person name="Probert I."/>
            <person name="Quesneville H."/>
            <person name="Raines C."/>
            <person name="Rensing S.A."/>
            <person name="Riano-Pachon D.M."/>
            <person name="Richier S."/>
            <person name="Rokitta S."/>
            <person name="Shiraiwa Y."/>
            <person name="Soanes D.M."/>
            <person name="van der Giezen M."/>
            <person name="Wahlund T.M."/>
            <person name="Williams B."/>
            <person name="Wilson W."/>
            <person name="Wolfe G."/>
            <person name="Wurch L.L."/>
        </authorList>
    </citation>
    <scope>NUCLEOTIDE SEQUENCE</scope>
</reference>
<feature type="compositionally biased region" description="Low complexity" evidence="1">
    <location>
        <begin position="56"/>
        <end position="111"/>
    </location>
</feature>
<evidence type="ECO:0000256" key="1">
    <source>
        <dbReference type="SAM" id="MobiDB-lite"/>
    </source>
</evidence>
<dbReference type="GeneID" id="17283952"/>
<accession>A0A0D3KSE5</accession>
<dbReference type="Proteomes" id="UP000013827">
    <property type="component" value="Unassembled WGS sequence"/>
</dbReference>
<sequence length="125" mass="12871">MQAPPLATVFESAFVVNSTKPMAPHGVALAAAAAAILSQQHAARASEYMTADDALARTQQRQRAPRPANAPTAERARAAELAAELAAEQKAAAANERAIAQAAKRASAEQAKASRRDAADAKAAD</sequence>
<dbReference type="AlphaFoldDB" id="A0A0D3KSE5"/>
<dbReference type="PaxDb" id="2903-EOD38680"/>
<organism evidence="2 3">
    <name type="scientific">Emiliania huxleyi (strain CCMP1516)</name>
    <dbReference type="NCBI Taxonomy" id="280463"/>
    <lineage>
        <taxon>Eukaryota</taxon>
        <taxon>Haptista</taxon>
        <taxon>Haptophyta</taxon>
        <taxon>Prymnesiophyceae</taxon>
        <taxon>Isochrysidales</taxon>
        <taxon>Noelaerhabdaceae</taxon>
        <taxon>Emiliania</taxon>
    </lineage>
</organism>
<feature type="compositionally biased region" description="Basic and acidic residues" evidence="1">
    <location>
        <begin position="112"/>
        <end position="125"/>
    </location>
</feature>
<keyword evidence="3" id="KW-1185">Reference proteome</keyword>
<name>A0A0D3KSE5_EMIH1</name>
<proteinExistence type="predicted"/>
<dbReference type="HOGENOM" id="CLU_1998555_0_0_1"/>
<dbReference type="KEGG" id="ehx:EMIHUDRAFT_260697"/>
<feature type="region of interest" description="Disordered" evidence="1">
    <location>
        <begin position="50"/>
        <end position="125"/>
    </location>
</feature>